<keyword evidence="2 5" id="KW-0812">Transmembrane</keyword>
<proteinExistence type="predicted"/>
<evidence type="ECO:0000256" key="3">
    <source>
        <dbReference type="ARBA" id="ARBA00022989"/>
    </source>
</evidence>
<dbReference type="Proteomes" id="UP001273531">
    <property type="component" value="Unassembled WGS sequence"/>
</dbReference>
<dbReference type="Pfam" id="PF01124">
    <property type="entry name" value="MAPEG"/>
    <property type="match status" value="1"/>
</dbReference>
<keyword evidence="7" id="KW-1185">Reference proteome</keyword>
<gene>
    <name evidence="6" type="ORF">RZN05_14755</name>
</gene>
<accession>A0ABU3YA18</accession>
<evidence type="ECO:0000313" key="7">
    <source>
        <dbReference type="Proteomes" id="UP001273531"/>
    </source>
</evidence>
<dbReference type="InterPro" id="IPR023352">
    <property type="entry name" value="MAPEG-like_dom_sf"/>
</dbReference>
<feature type="transmembrane region" description="Helical" evidence="5">
    <location>
        <begin position="153"/>
        <end position="178"/>
    </location>
</feature>
<dbReference type="InterPro" id="IPR001129">
    <property type="entry name" value="Membr-assoc_MAPEG"/>
</dbReference>
<dbReference type="RefSeq" id="WP_317227331.1">
    <property type="nucleotide sequence ID" value="NZ_JAWJEJ010000001.1"/>
</dbReference>
<dbReference type="Gene3D" id="1.20.120.550">
    <property type="entry name" value="Membrane associated eicosanoid/glutathione metabolism-like domain"/>
    <property type="match status" value="1"/>
</dbReference>
<reference evidence="6 7" key="1">
    <citation type="submission" date="2023-10" db="EMBL/GenBank/DDBJ databases">
        <title>Sphingomonas sp. HF-S4 16S ribosomal RNA gene Genome sequencing and assembly.</title>
        <authorList>
            <person name="Lee H."/>
        </authorList>
    </citation>
    <scope>NUCLEOTIDE SEQUENCE [LARGE SCALE GENOMIC DNA]</scope>
    <source>
        <strain evidence="6 7">HF-S4</strain>
    </source>
</reference>
<keyword evidence="4 5" id="KW-0472">Membrane</keyword>
<evidence type="ECO:0000256" key="1">
    <source>
        <dbReference type="ARBA" id="ARBA00004370"/>
    </source>
</evidence>
<feature type="transmembrane region" description="Helical" evidence="5">
    <location>
        <begin position="42"/>
        <end position="64"/>
    </location>
</feature>
<organism evidence="6 7">
    <name type="scientific">Sphingomonas agrestis</name>
    <dbReference type="NCBI Taxonomy" id="3080540"/>
    <lineage>
        <taxon>Bacteria</taxon>
        <taxon>Pseudomonadati</taxon>
        <taxon>Pseudomonadota</taxon>
        <taxon>Alphaproteobacteria</taxon>
        <taxon>Sphingomonadales</taxon>
        <taxon>Sphingomonadaceae</taxon>
        <taxon>Sphingomonas</taxon>
    </lineage>
</organism>
<evidence type="ECO:0000256" key="2">
    <source>
        <dbReference type="ARBA" id="ARBA00022692"/>
    </source>
</evidence>
<feature type="transmembrane region" description="Helical" evidence="5">
    <location>
        <begin position="14"/>
        <end position="36"/>
    </location>
</feature>
<keyword evidence="3 5" id="KW-1133">Transmembrane helix</keyword>
<name>A0ABU3YA18_9SPHN</name>
<protein>
    <submittedName>
        <fullName evidence="6">MAPEG family protein</fullName>
    </submittedName>
</protein>
<sequence length="180" mass="18372">MDVEVEQRLVRREAVLAFGLTMAVCGVSLLLLPRLIELPVEIAPRLALAIQTSVPHLLCVLVAIQLVSSGRYHSAADIAGAAAGPPSPQLAVKVAFLQNTLEQAFVGICAQLVLASVAGGAVLALLIASAILFPVGRVLFYRGYAGGAGSRALGMALTALPSLVCLGAAGVVTMGELFSG</sequence>
<evidence type="ECO:0000313" key="6">
    <source>
        <dbReference type="EMBL" id="MDV3458255.1"/>
    </source>
</evidence>
<dbReference type="EMBL" id="JAWJEJ010000001">
    <property type="protein sequence ID" value="MDV3458255.1"/>
    <property type="molecule type" value="Genomic_DNA"/>
</dbReference>
<evidence type="ECO:0000256" key="5">
    <source>
        <dbReference type="SAM" id="Phobius"/>
    </source>
</evidence>
<comment type="subcellular location">
    <subcellularLocation>
        <location evidence="1">Membrane</location>
    </subcellularLocation>
</comment>
<feature type="transmembrane region" description="Helical" evidence="5">
    <location>
        <begin position="105"/>
        <end position="133"/>
    </location>
</feature>
<dbReference type="SUPFAM" id="SSF161084">
    <property type="entry name" value="MAPEG domain-like"/>
    <property type="match status" value="1"/>
</dbReference>
<comment type="caution">
    <text evidence="6">The sequence shown here is derived from an EMBL/GenBank/DDBJ whole genome shotgun (WGS) entry which is preliminary data.</text>
</comment>
<evidence type="ECO:0000256" key="4">
    <source>
        <dbReference type="ARBA" id="ARBA00023136"/>
    </source>
</evidence>